<dbReference type="PROSITE" id="PS00518">
    <property type="entry name" value="ZF_RING_1"/>
    <property type="match status" value="1"/>
</dbReference>
<evidence type="ECO:0000259" key="17">
    <source>
        <dbReference type="PROSITE" id="PS50188"/>
    </source>
</evidence>
<dbReference type="GO" id="GO:0005737">
    <property type="term" value="C:cytoplasm"/>
    <property type="evidence" value="ECO:0007669"/>
    <property type="project" value="UniProtKB-SubCell"/>
</dbReference>
<accession>A0A6P7XKD9</accession>
<dbReference type="AlphaFoldDB" id="A0A6P7XKD9"/>
<dbReference type="InterPro" id="IPR017907">
    <property type="entry name" value="Znf_RING_CS"/>
</dbReference>
<dbReference type="Gene3D" id="3.30.40.10">
    <property type="entry name" value="Zinc/RING finger domain, C3HC4 (zinc finger)"/>
    <property type="match status" value="1"/>
</dbReference>
<dbReference type="InParanoid" id="A0A6P7XKD9"/>
<evidence type="ECO:0000259" key="15">
    <source>
        <dbReference type="PROSITE" id="PS50089"/>
    </source>
</evidence>
<dbReference type="InterPro" id="IPR001870">
    <property type="entry name" value="B30.2/SPRY"/>
</dbReference>
<dbReference type="Gene3D" id="2.60.120.920">
    <property type="match status" value="1"/>
</dbReference>
<feature type="coiled-coil region" evidence="14">
    <location>
        <begin position="176"/>
        <end position="232"/>
    </location>
</feature>
<comment type="subcellular location">
    <subcellularLocation>
        <location evidence="2">Cytoplasm</location>
    </subcellularLocation>
</comment>
<dbReference type="InterPro" id="IPR000315">
    <property type="entry name" value="Znf_B-box"/>
</dbReference>
<dbReference type="SMART" id="SM00449">
    <property type="entry name" value="SPRY"/>
    <property type="match status" value="1"/>
</dbReference>
<dbReference type="InterPro" id="IPR020457">
    <property type="entry name" value="Znf_B-box_chordata"/>
</dbReference>
<keyword evidence="7" id="KW-0808">Transferase</keyword>
<dbReference type="Gene3D" id="3.30.160.60">
    <property type="entry name" value="Classic Zinc Finger"/>
    <property type="match status" value="1"/>
</dbReference>
<feature type="domain" description="RING-type" evidence="15">
    <location>
        <begin position="16"/>
        <end position="57"/>
    </location>
</feature>
<gene>
    <name evidence="19" type="primary">LOC115464533</name>
</gene>
<evidence type="ECO:0000313" key="19">
    <source>
        <dbReference type="RefSeq" id="XP_030050759.1"/>
    </source>
</evidence>
<dbReference type="InterPro" id="IPR003877">
    <property type="entry name" value="SPRY_dom"/>
</dbReference>
<dbReference type="PRINTS" id="PR01407">
    <property type="entry name" value="BUTYPHLNCDUF"/>
</dbReference>
<dbReference type="SMART" id="SM00336">
    <property type="entry name" value="BBOX"/>
    <property type="match status" value="1"/>
</dbReference>
<evidence type="ECO:0000259" key="16">
    <source>
        <dbReference type="PROSITE" id="PS50119"/>
    </source>
</evidence>
<evidence type="ECO:0000256" key="9">
    <source>
        <dbReference type="ARBA" id="ARBA00022771"/>
    </source>
</evidence>
<name>A0A6P7XKD9_9AMPH</name>
<proteinExistence type="inferred from homology"/>
<dbReference type="CDD" id="cd16594">
    <property type="entry name" value="RING-HC_TRIM7-like_C-IV"/>
    <property type="match status" value="1"/>
</dbReference>
<dbReference type="GeneID" id="115464533"/>
<dbReference type="PROSITE" id="PS50119">
    <property type="entry name" value="ZF_BBOX"/>
    <property type="match status" value="1"/>
</dbReference>
<dbReference type="Proteomes" id="UP000515156">
    <property type="component" value="Chromosome 3"/>
</dbReference>
<dbReference type="InterPro" id="IPR013320">
    <property type="entry name" value="ConA-like_dom_sf"/>
</dbReference>
<feature type="domain" description="B30.2/SPRY" evidence="17">
    <location>
        <begin position="289"/>
        <end position="481"/>
    </location>
</feature>
<evidence type="ECO:0000256" key="5">
    <source>
        <dbReference type="ARBA" id="ARBA00012483"/>
    </source>
</evidence>
<dbReference type="Pfam" id="PF00622">
    <property type="entry name" value="SPRY"/>
    <property type="match status" value="1"/>
</dbReference>
<evidence type="ECO:0000256" key="14">
    <source>
        <dbReference type="SAM" id="Coils"/>
    </source>
</evidence>
<dbReference type="InterPro" id="IPR003879">
    <property type="entry name" value="Butyrophylin_SPRY"/>
</dbReference>
<comment type="catalytic activity">
    <reaction evidence="1">
        <text>S-ubiquitinyl-[E2 ubiquitin-conjugating enzyme]-L-cysteine + [acceptor protein]-L-lysine = [E2 ubiquitin-conjugating enzyme]-L-cysteine + N(6)-ubiquitinyl-[acceptor protein]-L-lysine.</text>
        <dbReference type="EC" id="2.3.2.27"/>
    </reaction>
</comment>
<evidence type="ECO:0000256" key="6">
    <source>
        <dbReference type="ARBA" id="ARBA00022490"/>
    </source>
</evidence>
<keyword evidence="10" id="KW-0833">Ubl conjugation pathway</keyword>
<evidence type="ECO:0000256" key="12">
    <source>
        <dbReference type="ARBA" id="ARBA00023054"/>
    </source>
</evidence>
<keyword evidence="11" id="KW-0862">Zinc</keyword>
<keyword evidence="18" id="KW-1185">Reference proteome</keyword>
<evidence type="ECO:0000256" key="4">
    <source>
        <dbReference type="ARBA" id="ARBA00008518"/>
    </source>
</evidence>
<dbReference type="InterPro" id="IPR006574">
    <property type="entry name" value="PRY"/>
</dbReference>
<evidence type="ECO:0000256" key="10">
    <source>
        <dbReference type="ARBA" id="ARBA00022786"/>
    </source>
</evidence>
<dbReference type="SMART" id="SM00589">
    <property type="entry name" value="PRY"/>
    <property type="match status" value="1"/>
</dbReference>
<dbReference type="FunFam" id="2.60.120.920:FF:000004">
    <property type="entry name" value="Butyrophilin subfamily 1 member A1"/>
    <property type="match status" value="1"/>
</dbReference>
<dbReference type="Pfam" id="PF00643">
    <property type="entry name" value="zf-B_box"/>
    <property type="match status" value="1"/>
</dbReference>
<dbReference type="RefSeq" id="XP_030050759.1">
    <property type="nucleotide sequence ID" value="XM_030194899.1"/>
</dbReference>
<dbReference type="InterPro" id="IPR001841">
    <property type="entry name" value="Znf_RING"/>
</dbReference>
<comment type="pathway">
    <text evidence="3">Protein modification; protein ubiquitination.</text>
</comment>
<dbReference type="PRINTS" id="PR01406">
    <property type="entry name" value="BBOXZNFINGER"/>
</dbReference>
<dbReference type="Pfam" id="PF15227">
    <property type="entry name" value="zf-C3HC4_4"/>
    <property type="match status" value="1"/>
</dbReference>
<dbReference type="PROSITE" id="PS50188">
    <property type="entry name" value="B302_SPRY"/>
    <property type="match status" value="1"/>
</dbReference>
<evidence type="ECO:0000256" key="2">
    <source>
        <dbReference type="ARBA" id="ARBA00004496"/>
    </source>
</evidence>
<dbReference type="Pfam" id="PF13765">
    <property type="entry name" value="PRY"/>
    <property type="match status" value="1"/>
</dbReference>
<dbReference type="SUPFAM" id="SSF49899">
    <property type="entry name" value="Concanavalin A-like lectins/glucanases"/>
    <property type="match status" value="1"/>
</dbReference>
<evidence type="ECO:0000256" key="8">
    <source>
        <dbReference type="ARBA" id="ARBA00022723"/>
    </source>
</evidence>
<dbReference type="SMART" id="SM00184">
    <property type="entry name" value="RING"/>
    <property type="match status" value="1"/>
</dbReference>
<keyword evidence="12 14" id="KW-0175">Coiled coil</keyword>
<reference evidence="19" key="1">
    <citation type="submission" date="2025-08" db="UniProtKB">
        <authorList>
            <consortium name="RefSeq"/>
        </authorList>
    </citation>
    <scope>IDENTIFICATION</scope>
</reference>
<evidence type="ECO:0000256" key="11">
    <source>
        <dbReference type="ARBA" id="ARBA00022833"/>
    </source>
</evidence>
<dbReference type="KEGG" id="muo:115464533"/>
<dbReference type="InterPro" id="IPR043136">
    <property type="entry name" value="B30.2/SPRY_sf"/>
</dbReference>
<dbReference type="PROSITE" id="PS50089">
    <property type="entry name" value="ZF_RING_2"/>
    <property type="match status" value="1"/>
</dbReference>
<evidence type="ECO:0000313" key="18">
    <source>
        <dbReference type="Proteomes" id="UP000515156"/>
    </source>
</evidence>
<dbReference type="GO" id="GO:0008270">
    <property type="term" value="F:zinc ion binding"/>
    <property type="evidence" value="ECO:0007669"/>
    <property type="project" value="UniProtKB-KW"/>
</dbReference>
<dbReference type="InterPro" id="IPR050143">
    <property type="entry name" value="TRIM/RBCC"/>
</dbReference>
<dbReference type="OrthoDB" id="654191at2759"/>
<dbReference type="InterPro" id="IPR013083">
    <property type="entry name" value="Znf_RING/FYVE/PHD"/>
</dbReference>
<evidence type="ECO:0000256" key="1">
    <source>
        <dbReference type="ARBA" id="ARBA00000900"/>
    </source>
</evidence>
<evidence type="ECO:0000256" key="3">
    <source>
        <dbReference type="ARBA" id="ARBA00004906"/>
    </source>
</evidence>
<dbReference type="SUPFAM" id="SSF57845">
    <property type="entry name" value="B-box zinc-binding domain"/>
    <property type="match status" value="1"/>
</dbReference>
<dbReference type="EC" id="2.3.2.27" evidence="5"/>
<keyword evidence="8" id="KW-0479">Metal-binding</keyword>
<dbReference type="GO" id="GO:0061630">
    <property type="term" value="F:ubiquitin protein ligase activity"/>
    <property type="evidence" value="ECO:0007669"/>
    <property type="project" value="UniProtKB-EC"/>
</dbReference>
<dbReference type="PANTHER" id="PTHR24103">
    <property type="entry name" value="E3 UBIQUITIN-PROTEIN LIGASE TRIM"/>
    <property type="match status" value="1"/>
</dbReference>
<protein>
    <recommendedName>
        <fullName evidence="5">RING-type E3 ubiquitin transferase</fullName>
        <ecNumber evidence="5">2.3.2.27</ecNumber>
    </recommendedName>
</protein>
<keyword evidence="6" id="KW-0963">Cytoplasm</keyword>
<sequence length="487" mass="56237">MAFANPAERLREEVTCSICLDYFTDPVTTNCAHNFCRSCIAQSWKGAEKYFTCPQCRTRSRKRSLRPNRQLANVVEIAKKLWQDSENLCQQHEEKLKLFCEEDQKMICFICKEARDHRSHTVIPIEEAVQEYKEKNKMHLEPLKKQLEHFLKFKCNEEKKAEELRNETEIQRQKIVSEFEELNQFLNEQKQNLLSRLEQEKKAVFQRIGDKVTQLEEQISSLTHLISEVEKSQQPATDLQKEVKDTLSSMTMLMSLNTVLSLVMDITELAHVSLTWYPPCGAVANPTEPQNKEKCEENIPQGYGAEVDVSLDLETANSWLILSEDQKNVRRGNTRKNLMDNPKRFDTDPCVLGCEDFTSGRHYWEVDVGSESGWILGVCKDSVRRKGGSQLSPDEGYWTVGLCGDEYWALTFPLTSLPLRENPQAVGIFLDYEAGKVSFYNADNKSHLFTFTDTFSEKLRPLFCTLYYQSALRIRPVTASEWSQAQD</sequence>
<dbReference type="SUPFAM" id="SSF57850">
    <property type="entry name" value="RING/U-box"/>
    <property type="match status" value="1"/>
</dbReference>
<organism evidence="18 19">
    <name type="scientific">Microcaecilia unicolor</name>
    <dbReference type="NCBI Taxonomy" id="1415580"/>
    <lineage>
        <taxon>Eukaryota</taxon>
        <taxon>Metazoa</taxon>
        <taxon>Chordata</taxon>
        <taxon>Craniata</taxon>
        <taxon>Vertebrata</taxon>
        <taxon>Euteleostomi</taxon>
        <taxon>Amphibia</taxon>
        <taxon>Gymnophiona</taxon>
        <taxon>Siphonopidae</taxon>
        <taxon>Microcaecilia</taxon>
    </lineage>
</organism>
<evidence type="ECO:0000256" key="7">
    <source>
        <dbReference type="ARBA" id="ARBA00022679"/>
    </source>
</evidence>
<feature type="domain" description="B box-type" evidence="16">
    <location>
        <begin position="84"/>
        <end position="125"/>
    </location>
</feature>
<dbReference type="CDD" id="cd19762">
    <property type="entry name" value="Bbox2_TRIM7-like"/>
    <property type="match status" value="1"/>
</dbReference>
<keyword evidence="9 13" id="KW-0863">Zinc-finger</keyword>
<evidence type="ECO:0000256" key="13">
    <source>
        <dbReference type="PROSITE-ProRule" id="PRU00024"/>
    </source>
</evidence>
<comment type="similarity">
    <text evidence="4">Belongs to the TRIM/RBCC family.</text>
</comment>